<dbReference type="Gene3D" id="3.40.50.720">
    <property type="entry name" value="NAD(P)-binding Rossmann-like Domain"/>
    <property type="match status" value="1"/>
</dbReference>
<dbReference type="GO" id="GO:0005737">
    <property type="term" value="C:cytoplasm"/>
    <property type="evidence" value="ECO:0007669"/>
    <property type="project" value="TreeGrafter"/>
</dbReference>
<keyword evidence="3" id="KW-1185">Reference proteome</keyword>
<organism evidence="2 3">
    <name type="scientific">Luteibacter rhizovicinus</name>
    <dbReference type="NCBI Taxonomy" id="242606"/>
    <lineage>
        <taxon>Bacteria</taxon>
        <taxon>Pseudomonadati</taxon>
        <taxon>Pseudomonadota</taxon>
        <taxon>Gammaproteobacteria</taxon>
        <taxon>Lysobacterales</taxon>
        <taxon>Rhodanobacteraceae</taxon>
        <taxon>Luteibacter</taxon>
    </lineage>
</organism>
<sequence length="458" mass="49343">MLVDRCDGSRRRVFDVFVATRKGEVGQFVVQGQPVGGERFQTRATVGHGKQWPLPVVLQAVDLFVDGYLQPHHETTFAQHAAIGRIEHGARAGGEHDAGAKAKLVQMRAFACPEAGLAFALENRGYGEAAACFDLDIEIDEGHAVVLRQSSTDGRLSGTHGTDQEQVTRRIHRAMLTTSDQRMNEPVLIAGAGDVGGRLAALLAGQGHTVYALRRGEAISTGNGVRWLRGDLTRPDTLRDLPAVKRVVFAATPDARYEAAYRAVFVDGFRHLLDALAPASLERAVFVSSSAVYGEHDGAWVDEDTPPDPPGFNGHVLLEAERWLATRDVAGIAVRLAGLYGPGRMQLFQNLRDGSARVPRGGHVFANRIHVDDAAAALAHVLALDDPAPVYLGVDDMPLPMDVLYDHIAGLLGVPPPEEGPGPRGIGNKRLSNARLRASGFRCRWPDARVGYTGLLGE</sequence>
<feature type="domain" description="NAD-dependent epimerase/dehydratase" evidence="1">
    <location>
        <begin position="187"/>
        <end position="384"/>
    </location>
</feature>
<reference evidence="2 3" key="1">
    <citation type="submission" date="2019-03" db="EMBL/GenBank/DDBJ databases">
        <title>Above-ground endophytic microbial communities from plants in different locations in the United States.</title>
        <authorList>
            <person name="Frank C."/>
        </authorList>
    </citation>
    <scope>NUCLEOTIDE SEQUENCE [LARGE SCALE GENOMIC DNA]</scope>
    <source>
        <strain evidence="2 3">LP_13_YM</strain>
    </source>
</reference>
<dbReference type="InterPro" id="IPR001509">
    <property type="entry name" value="Epimerase_deHydtase"/>
</dbReference>
<gene>
    <name evidence="2" type="ORF">EC912_11251</name>
</gene>
<evidence type="ECO:0000313" key="2">
    <source>
        <dbReference type="EMBL" id="TCV91305.1"/>
    </source>
</evidence>
<dbReference type="GO" id="GO:0004029">
    <property type="term" value="F:aldehyde dehydrogenase (NAD+) activity"/>
    <property type="evidence" value="ECO:0007669"/>
    <property type="project" value="TreeGrafter"/>
</dbReference>
<dbReference type="PANTHER" id="PTHR48079">
    <property type="entry name" value="PROTEIN YEEZ"/>
    <property type="match status" value="1"/>
</dbReference>
<name>A0A4R3YFH4_9GAMM</name>
<protein>
    <submittedName>
        <fullName evidence="2">Nucleoside-diphosphate-sugar epimerase</fullName>
    </submittedName>
</protein>
<proteinExistence type="predicted"/>
<evidence type="ECO:0000313" key="3">
    <source>
        <dbReference type="Proteomes" id="UP000295645"/>
    </source>
</evidence>
<dbReference type="Pfam" id="PF01370">
    <property type="entry name" value="Epimerase"/>
    <property type="match status" value="1"/>
</dbReference>
<evidence type="ECO:0000259" key="1">
    <source>
        <dbReference type="Pfam" id="PF01370"/>
    </source>
</evidence>
<accession>A0A4R3YFH4</accession>
<dbReference type="AlphaFoldDB" id="A0A4R3YFH4"/>
<dbReference type="SUPFAM" id="SSF51735">
    <property type="entry name" value="NAD(P)-binding Rossmann-fold domains"/>
    <property type="match status" value="1"/>
</dbReference>
<dbReference type="Proteomes" id="UP000295645">
    <property type="component" value="Unassembled WGS sequence"/>
</dbReference>
<dbReference type="EMBL" id="SMCS01000012">
    <property type="protein sequence ID" value="TCV91305.1"/>
    <property type="molecule type" value="Genomic_DNA"/>
</dbReference>
<dbReference type="InterPro" id="IPR051783">
    <property type="entry name" value="NAD(P)-dependent_oxidoreduct"/>
</dbReference>
<dbReference type="InterPro" id="IPR036291">
    <property type="entry name" value="NAD(P)-bd_dom_sf"/>
</dbReference>
<comment type="caution">
    <text evidence="2">The sequence shown here is derived from an EMBL/GenBank/DDBJ whole genome shotgun (WGS) entry which is preliminary data.</text>
</comment>
<dbReference type="PANTHER" id="PTHR48079:SF6">
    <property type="entry name" value="NAD(P)-BINDING DOMAIN-CONTAINING PROTEIN-RELATED"/>
    <property type="match status" value="1"/>
</dbReference>